<evidence type="ECO:0000313" key="6">
    <source>
        <dbReference type="Proteomes" id="UP001310248"/>
    </source>
</evidence>
<dbReference type="PROSITE" id="PS00455">
    <property type="entry name" value="AMP_BINDING"/>
    <property type="match status" value="1"/>
</dbReference>
<dbReference type="Gene3D" id="3.40.50.12780">
    <property type="entry name" value="N-terminal domain of ligase-like"/>
    <property type="match status" value="1"/>
</dbReference>
<evidence type="ECO:0000313" key="5">
    <source>
        <dbReference type="EMBL" id="MEE1676113.1"/>
    </source>
</evidence>
<dbReference type="InterPro" id="IPR042099">
    <property type="entry name" value="ANL_N_sf"/>
</dbReference>
<name>A0ABU7G9N3_9ALTE</name>
<dbReference type="InterPro" id="IPR020845">
    <property type="entry name" value="AMP-binding_CS"/>
</dbReference>
<dbReference type="InterPro" id="IPR000873">
    <property type="entry name" value="AMP-dep_synth/lig_dom"/>
</dbReference>
<dbReference type="EMBL" id="JAYDYW010000017">
    <property type="protein sequence ID" value="MEE1676113.1"/>
    <property type="molecule type" value="Genomic_DNA"/>
</dbReference>
<dbReference type="SUPFAM" id="SSF56801">
    <property type="entry name" value="Acetyl-CoA synthetase-like"/>
    <property type="match status" value="1"/>
</dbReference>
<keyword evidence="1" id="KW-0547">Nucleotide-binding</keyword>
<dbReference type="Gene3D" id="3.30.300.30">
    <property type="match status" value="1"/>
</dbReference>
<dbReference type="Proteomes" id="UP001310248">
    <property type="component" value="Unassembled WGS sequence"/>
</dbReference>
<dbReference type="PANTHER" id="PTHR43272:SF33">
    <property type="entry name" value="AMP-BINDING DOMAIN-CONTAINING PROTEIN-RELATED"/>
    <property type="match status" value="1"/>
</dbReference>
<evidence type="ECO:0000256" key="1">
    <source>
        <dbReference type="ARBA" id="ARBA00022741"/>
    </source>
</evidence>
<sequence>MTNFVTPVDALMHWQKQDPQRVYLRQPIDGVYHEKTWAVVAREAGQIAQGLVSQGLEPGDKVAILAKNSAEWFIADLAIMMAGCVSIPIYSTASVDTISFVLQHSEAKLLFVGKLDEWGKQASAVPIGLKTVAMPYPTMPCHIQWSDWLKDMPVIEKNHLWDAQDIMTIIYTSGSTGDPKGAEVSFAAYRYACEKLIDVLEASSEDRVMSYLPLAHITERVYIQGTSIFSGQFSVSFVESLDTFPDNLRSVQPTLFISVPRLWARFQQGVFEKLPPKKLKLLLSIPLVSGLIKRKIKKALGLNKARILGCGSAPVAPSLLRWYQSLGLNISEAWGMTENLAYGTLNVPFRADKIGTIGKAGPGVEIKISEQGEILAKGDGMMQGYYKHAELTEESIVDGWLHTGDKGEMDSEGYVKIIGRLKESFKTAKGKYVAPVPIEQSLAENSMVEQVCVVGSALTQPCALVVLAAEMKQHSQAQIEASLNRTLKKVNEPLESHAKLSHVVVVNEDWNVDNALLTPTLKIRRNQIEQHYSVLIHQDANTTVMFETGSW</sequence>
<keyword evidence="6" id="KW-1185">Reference proteome</keyword>
<keyword evidence="2" id="KW-0067">ATP-binding</keyword>
<accession>A0ABU7G9N3</accession>
<dbReference type="RefSeq" id="WP_329776841.1">
    <property type="nucleotide sequence ID" value="NZ_JAYDYW010000017.1"/>
</dbReference>
<dbReference type="PANTHER" id="PTHR43272">
    <property type="entry name" value="LONG-CHAIN-FATTY-ACID--COA LIGASE"/>
    <property type="match status" value="1"/>
</dbReference>
<proteinExistence type="predicted"/>
<comment type="catalytic activity">
    <reaction evidence="3">
        <text>a long-chain fatty acid + ATP + CoA = a long-chain fatty acyl-CoA + AMP + diphosphate</text>
        <dbReference type="Rhea" id="RHEA:15421"/>
        <dbReference type="ChEBI" id="CHEBI:30616"/>
        <dbReference type="ChEBI" id="CHEBI:33019"/>
        <dbReference type="ChEBI" id="CHEBI:57287"/>
        <dbReference type="ChEBI" id="CHEBI:57560"/>
        <dbReference type="ChEBI" id="CHEBI:83139"/>
        <dbReference type="ChEBI" id="CHEBI:456215"/>
        <dbReference type="EC" id="6.2.1.3"/>
    </reaction>
    <physiologicalReaction direction="left-to-right" evidence="3">
        <dbReference type="Rhea" id="RHEA:15422"/>
    </physiologicalReaction>
</comment>
<protein>
    <submittedName>
        <fullName evidence="5">AMP-binding protein</fullName>
    </submittedName>
</protein>
<evidence type="ECO:0000259" key="4">
    <source>
        <dbReference type="Pfam" id="PF00501"/>
    </source>
</evidence>
<gene>
    <name evidence="5" type="ORF">SNR37_001440</name>
</gene>
<organism evidence="5 6">
    <name type="scientific">Agarivorans aestuarii</name>
    <dbReference type="NCBI Taxonomy" id="1563703"/>
    <lineage>
        <taxon>Bacteria</taxon>
        <taxon>Pseudomonadati</taxon>
        <taxon>Pseudomonadota</taxon>
        <taxon>Gammaproteobacteria</taxon>
        <taxon>Alteromonadales</taxon>
        <taxon>Alteromonadaceae</taxon>
        <taxon>Agarivorans</taxon>
    </lineage>
</organism>
<evidence type="ECO:0000256" key="2">
    <source>
        <dbReference type="ARBA" id="ARBA00022840"/>
    </source>
</evidence>
<feature type="domain" description="AMP-dependent synthetase/ligase" evidence="4">
    <location>
        <begin position="13"/>
        <end position="386"/>
    </location>
</feature>
<dbReference type="Pfam" id="PF00501">
    <property type="entry name" value="AMP-binding"/>
    <property type="match status" value="1"/>
</dbReference>
<reference evidence="6" key="1">
    <citation type="submission" date="2023-07" db="EMBL/GenBank/DDBJ databases">
        <title>Draft genome sequence of Agarivorans aestuarii strain ZMCS4, a CAZymes producing bacteria isolated from the marine brown algae Clodostephus spongiosus.</title>
        <authorList>
            <person name="Lorente B."/>
            <person name="Cabral C."/>
            <person name="Frias J."/>
            <person name="Faria J."/>
            <person name="Toubarro D."/>
        </authorList>
    </citation>
    <scope>NUCLEOTIDE SEQUENCE [LARGE SCALE GENOMIC DNA]</scope>
    <source>
        <strain evidence="6">ZMCS4</strain>
    </source>
</reference>
<comment type="caution">
    <text evidence="5">The sequence shown here is derived from an EMBL/GenBank/DDBJ whole genome shotgun (WGS) entry which is preliminary data.</text>
</comment>
<evidence type="ECO:0000256" key="3">
    <source>
        <dbReference type="ARBA" id="ARBA00024484"/>
    </source>
</evidence>
<dbReference type="InterPro" id="IPR045851">
    <property type="entry name" value="AMP-bd_C_sf"/>
</dbReference>
<dbReference type="Pfam" id="PF23562">
    <property type="entry name" value="AMP-binding_C_3"/>
    <property type="match status" value="1"/>
</dbReference>